<organism evidence="5 6">
    <name type="scientific">Candidatus Pullibacteroides excrementavium</name>
    <dbReference type="NCBI Taxonomy" id="2840905"/>
    <lineage>
        <taxon>Bacteria</taxon>
        <taxon>Pseudomonadati</taxon>
        <taxon>Bacteroidota</taxon>
        <taxon>Bacteroidia</taxon>
        <taxon>Bacteroidales</taxon>
        <taxon>Candidatus Pullibacteroides</taxon>
    </lineage>
</organism>
<feature type="chain" id="PRO_5038833438" evidence="4">
    <location>
        <begin position="20"/>
        <end position="911"/>
    </location>
</feature>
<evidence type="ECO:0000256" key="1">
    <source>
        <dbReference type="ARBA" id="ARBA00004442"/>
    </source>
</evidence>
<evidence type="ECO:0000313" key="6">
    <source>
        <dbReference type="Proteomes" id="UP000823612"/>
    </source>
</evidence>
<dbReference type="GO" id="GO:0004180">
    <property type="term" value="F:carboxypeptidase activity"/>
    <property type="evidence" value="ECO:0007669"/>
    <property type="project" value="UniProtKB-KW"/>
</dbReference>
<gene>
    <name evidence="5" type="ORF">IAB08_06175</name>
</gene>
<evidence type="ECO:0000256" key="3">
    <source>
        <dbReference type="ARBA" id="ARBA00023237"/>
    </source>
</evidence>
<keyword evidence="5" id="KW-0645">Protease</keyword>
<feature type="signal peptide" evidence="4">
    <location>
        <begin position="1"/>
        <end position="19"/>
    </location>
</feature>
<dbReference type="SUPFAM" id="SSF49464">
    <property type="entry name" value="Carboxypeptidase regulatory domain-like"/>
    <property type="match status" value="1"/>
</dbReference>
<protein>
    <submittedName>
        <fullName evidence="5">Carboxypeptidase regulatory-like domain-containing protein</fullName>
    </submittedName>
</protein>
<reference evidence="5" key="1">
    <citation type="submission" date="2020-10" db="EMBL/GenBank/DDBJ databases">
        <authorList>
            <person name="Gilroy R."/>
        </authorList>
    </citation>
    <scope>NUCLEOTIDE SEQUENCE</scope>
    <source>
        <strain evidence="5">2889</strain>
    </source>
</reference>
<dbReference type="InterPro" id="IPR036942">
    <property type="entry name" value="Beta-barrel_TonB_sf"/>
</dbReference>
<keyword evidence="4" id="KW-0732">Signal</keyword>
<proteinExistence type="predicted"/>
<reference evidence="5" key="2">
    <citation type="journal article" date="2021" name="PeerJ">
        <title>Extensive microbial diversity within the chicken gut microbiome revealed by metagenomics and culture.</title>
        <authorList>
            <person name="Gilroy R."/>
            <person name="Ravi A."/>
            <person name="Getino M."/>
            <person name="Pursley I."/>
            <person name="Horton D.L."/>
            <person name="Alikhan N.F."/>
            <person name="Baker D."/>
            <person name="Gharbi K."/>
            <person name="Hall N."/>
            <person name="Watson M."/>
            <person name="Adriaenssens E.M."/>
            <person name="Foster-Nyarko E."/>
            <person name="Jarju S."/>
            <person name="Secka A."/>
            <person name="Antonio M."/>
            <person name="Oren A."/>
            <person name="Chaudhuri R.R."/>
            <person name="La Ragione R."/>
            <person name="Hildebrand F."/>
            <person name="Pallen M.J."/>
        </authorList>
    </citation>
    <scope>NUCLEOTIDE SEQUENCE</scope>
    <source>
        <strain evidence="5">2889</strain>
    </source>
</reference>
<keyword evidence="5" id="KW-0121">Carboxypeptidase</keyword>
<dbReference type="SUPFAM" id="SSF56935">
    <property type="entry name" value="Porins"/>
    <property type="match status" value="1"/>
</dbReference>
<keyword evidence="3" id="KW-0998">Cell outer membrane</keyword>
<evidence type="ECO:0000256" key="2">
    <source>
        <dbReference type="ARBA" id="ARBA00023136"/>
    </source>
</evidence>
<comment type="subcellular location">
    <subcellularLocation>
        <location evidence="1">Cell outer membrane</location>
    </subcellularLocation>
</comment>
<comment type="caution">
    <text evidence="5">The sequence shown here is derived from an EMBL/GenBank/DDBJ whole genome shotgun (WGS) entry which is preliminary data.</text>
</comment>
<evidence type="ECO:0000313" key="5">
    <source>
        <dbReference type="EMBL" id="MBO8432862.1"/>
    </source>
</evidence>
<dbReference type="InterPro" id="IPR008969">
    <property type="entry name" value="CarboxyPept-like_regulatory"/>
</dbReference>
<dbReference type="Gene3D" id="2.60.40.1120">
    <property type="entry name" value="Carboxypeptidase-like, regulatory domain"/>
    <property type="match status" value="1"/>
</dbReference>
<keyword evidence="5" id="KW-0378">Hydrolase</keyword>
<dbReference type="Gene3D" id="2.40.170.20">
    <property type="entry name" value="TonB-dependent receptor, beta-barrel domain"/>
    <property type="match status" value="1"/>
</dbReference>
<sequence>MKHLIFALLFFCTLSFAFAQRQVSGTVLDKRDSKPIVGATVSIGLENLKTAQDGTFTIDNAPAKGKITLSVSAPGYQSIVVTVKDFEDALYYLDVSAVEDDFPVFELDGDEEMGYGGQTVSGLETSSEDVFDRNAGYNLSFSYFRPRGYDNQNSSVYINGALMNDPENGRASWSEWGGLNDATRNNETVSGLKPNNFSFGNVGGAENIDMRASSMPKQHKFTYSLSNRTYTHRLMYTYGSGLTAKGWAFSLSLSRRWGNGLVYNENTKVRVPRFSEKYDSKGVPDGLMYDSWGYYASVSKKFGSTGHSLSFVAFGSPTKRAMQGGSYQEVYDLVGSNYYNGNWGYQNGEIRSARIREMFLPTFQLVWDYEKEDTKVSTTASYQFGRYGTTALNWYDAPDPRPDYYRYLPSYYEDPATAALVAELWRNDPSVSQVNWDELYEVNYTQNALGRQAKYMIEDRRNDVSDFDLSSVLNQKLNDNIRLNAGARVRNSVTYNFKTVSDLLGGKYWRDIDQFAERDFSSNAIEIQNDLDNPNRIVHEGDKFGYDYDMHKVYGELFAMGLFEYSHWDFYAGAELSTTHFWRYGHMRNGRAPDNSKGKGDVHSFYNYGLKAGATWKINGRNYIYANVLWKTRAPFIRNAYISPRIKDVVADLKNEKIFSADLNYVLKTPVVQGRITLFHTMFFDGMESFSFYHDDYRTFVNYTLNGVDQVHQGVELGLDVKILPQLSASLIGTVGNYRYTSRPEATISAENGAFEDRTNTIYYENYYVTGTPQLAGSLGLNYQAPFNIYLNANLNYVNWNYLSMNPERRSTAAIEGVPVENEALLNAILDEEKLNGGFTLDLSVGKVFRFNGWQLNLNASVQNVTNNRNIQTGGYEQRRFDYAEHDVDKYPPRYFYAYGTTFFINVSVRF</sequence>
<name>A0A9D9H2E0_9BACT</name>
<dbReference type="AlphaFoldDB" id="A0A9D9H2E0"/>
<dbReference type="Proteomes" id="UP000823612">
    <property type="component" value="Unassembled WGS sequence"/>
</dbReference>
<dbReference type="GO" id="GO:0009279">
    <property type="term" value="C:cell outer membrane"/>
    <property type="evidence" value="ECO:0007669"/>
    <property type="project" value="UniProtKB-SubCell"/>
</dbReference>
<accession>A0A9D9H2E0</accession>
<dbReference type="EMBL" id="JADIMZ010000093">
    <property type="protein sequence ID" value="MBO8432862.1"/>
    <property type="molecule type" value="Genomic_DNA"/>
</dbReference>
<keyword evidence="2" id="KW-0472">Membrane</keyword>
<dbReference type="Pfam" id="PF13620">
    <property type="entry name" value="CarboxypepD_reg"/>
    <property type="match status" value="1"/>
</dbReference>
<evidence type="ECO:0000256" key="4">
    <source>
        <dbReference type="SAM" id="SignalP"/>
    </source>
</evidence>